<evidence type="ECO:0000313" key="13">
    <source>
        <dbReference type="Proteomes" id="UP000260644"/>
    </source>
</evidence>
<dbReference type="Pfam" id="PF00654">
    <property type="entry name" value="Voltage_CLC"/>
    <property type="match status" value="1"/>
</dbReference>
<feature type="transmembrane region" description="Helical" evidence="10">
    <location>
        <begin position="298"/>
        <end position="320"/>
    </location>
</feature>
<reference evidence="12 13" key="1">
    <citation type="submission" date="2018-07" db="EMBL/GenBank/DDBJ databases">
        <title>Chitinophaga K2CV101002-2 sp. nov., isolated from a monsoon evergreen broad-leaved forest soil.</title>
        <authorList>
            <person name="Lv Y."/>
        </authorList>
    </citation>
    <scope>NUCLEOTIDE SEQUENCE [LARGE SCALE GENOMIC DNA]</scope>
    <source>
        <strain evidence="12 13">GDMCC 1.1288</strain>
    </source>
</reference>
<dbReference type="InterPro" id="IPR046342">
    <property type="entry name" value="CBS_dom_sf"/>
</dbReference>
<evidence type="ECO:0000313" key="12">
    <source>
        <dbReference type="EMBL" id="RFS26598.1"/>
    </source>
</evidence>
<evidence type="ECO:0000256" key="7">
    <source>
        <dbReference type="ARBA" id="ARBA00023173"/>
    </source>
</evidence>
<dbReference type="Proteomes" id="UP000260644">
    <property type="component" value="Unassembled WGS sequence"/>
</dbReference>
<keyword evidence="7" id="KW-0869">Chloride channel</keyword>
<dbReference type="InterPro" id="IPR000644">
    <property type="entry name" value="CBS_dom"/>
</dbReference>
<feature type="transmembrane region" description="Helical" evidence="10">
    <location>
        <begin position="362"/>
        <end position="389"/>
    </location>
</feature>
<keyword evidence="9" id="KW-0407">Ion channel</keyword>
<feature type="transmembrane region" description="Helical" evidence="10">
    <location>
        <begin position="158"/>
        <end position="183"/>
    </location>
</feature>
<feature type="transmembrane region" description="Helical" evidence="10">
    <location>
        <begin position="12"/>
        <end position="41"/>
    </location>
</feature>
<keyword evidence="13" id="KW-1185">Reference proteome</keyword>
<evidence type="ECO:0000256" key="1">
    <source>
        <dbReference type="ARBA" id="ARBA00004141"/>
    </source>
</evidence>
<organism evidence="12 13">
    <name type="scientific">Chitinophaga silvatica</name>
    <dbReference type="NCBI Taxonomy" id="2282649"/>
    <lineage>
        <taxon>Bacteria</taxon>
        <taxon>Pseudomonadati</taxon>
        <taxon>Bacteroidota</taxon>
        <taxon>Chitinophagia</taxon>
        <taxon>Chitinophagales</taxon>
        <taxon>Chitinophagaceae</taxon>
        <taxon>Chitinophaga</taxon>
    </lineage>
</organism>
<dbReference type="InterPro" id="IPR050368">
    <property type="entry name" value="ClC-type_chloride_channel"/>
</dbReference>
<feature type="transmembrane region" description="Helical" evidence="10">
    <location>
        <begin position="395"/>
        <end position="416"/>
    </location>
</feature>
<dbReference type="GO" id="GO:0005254">
    <property type="term" value="F:chloride channel activity"/>
    <property type="evidence" value="ECO:0007669"/>
    <property type="project" value="UniProtKB-KW"/>
</dbReference>
<evidence type="ECO:0000256" key="3">
    <source>
        <dbReference type="ARBA" id="ARBA00022692"/>
    </source>
</evidence>
<keyword evidence="2" id="KW-0813">Transport</keyword>
<proteinExistence type="predicted"/>
<dbReference type="SUPFAM" id="SSF81340">
    <property type="entry name" value="Clc chloride channel"/>
    <property type="match status" value="1"/>
</dbReference>
<evidence type="ECO:0000256" key="10">
    <source>
        <dbReference type="SAM" id="Phobius"/>
    </source>
</evidence>
<dbReference type="OrthoDB" id="9812438at2"/>
<dbReference type="Gene3D" id="3.10.580.10">
    <property type="entry name" value="CBS-domain"/>
    <property type="match status" value="1"/>
</dbReference>
<evidence type="ECO:0000256" key="2">
    <source>
        <dbReference type="ARBA" id="ARBA00022448"/>
    </source>
</evidence>
<keyword evidence="6 10" id="KW-0472">Membrane</keyword>
<accession>A0A3E1YGV7</accession>
<evidence type="ECO:0000256" key="9">
    <source>
        <dbReference type="ARBA" id="ARBA00023303"/>
    </source>
</evidence>
<dbReference type="EMBL" id="QPMM01000001">
    <property type="protein sequence ID" value="RFS26598.1"/>
    <property type="molecule type" value="Genomic_DNA"/>
</dbReference>
<dbReference type="PRINTS" id="PR00762">
    <property type="entry name" value="CLCHANNEL"/>
</dbReference>
<comment type="caution">
    <text evidence="12">The sequence shown here is derived from an EMBL/GenBank/DDBJ whole genome shotgun (WGS) entry which is preliminary data.</text>
</comment>
<name>A0A3E1YGV7_9BACT</name>
<dbReference type="PANTHER" id="PTHR43427:SF6">
    <property type="entry name" value="CHLORIDE CHANNEL PROTEIN CLC-E"/>
    <property type="match status" value="1"/>
</dbReference>
<dbReference type="CDD" id="cd00400">
    <property type="entry name" value="Voltage_gated_ClC"/>
    <property type="match status" value="1"/>
</dbReference>
<dbReference type="PANTHER" id="PTHR43427">
    <property type="entry name" value="CHLORIDE CHANNEL PROTEIN CLC-E"/>
    <property type="match status" value="1"/>
</dbReference>
<dbReference type="AlphaFoldDB" id="A0A3E1YGV7"/>
<dbReference type="Gene3D" id="1.10.3080.10">
    <property type="entry name" value="Clc chloride channel"/>
    <property type="match status" value="1"/>
</dbReference>
<comment type="subcellular location">
    <subcellularLocation>
        <location evidence="1">Membrane</location>
        <topology evidence="1">Multi-pass membrane protein</topology>
    </subcellularLocation>
</comment>
<keyword evidence="8" id="KW-0868">Chloride</keyword>
<dbReference type="SUPFAM" id="SSF54631">
    <property type="entry name" value="CBS-domain pair"/>
    <property type="match status" value="1"/>
</dbReference>
<protein>
    <submittedName>
        <fullName evidence="12">Chloride channel protein</fullName>
    </submittedName>
</protein>
<dbReference type="InterPro" id="IPR001807">
    <property type="entry name" value="ClC"/>
</dbReference>
<feature type="transmembrane region" description="Helical" evidence="10">
    <location>
        <begin position="195"/>
        <end position="213"/>
    </location>
</feature>
<feature type="transmembrane region" description="Helical" evidence="10">
    <location>
        <begin position="332"/>
        <end position="350"/>
    </location>
</feature>
<dbReference type="RefSeq" id="WP_116973789.1">
    <property type="nucleotide sequence ID" value="NZ_QPMM01000001.1"/>
</dbReference>
<dbReference type="InterPro" id="IPR014743">
    <property type="entry name" value="Cl-channel_core"/>
</dbReference>
<dbReference type="Pfam" id="PF00571">
    <property type="entry name" value="CBS"/>
    <property type="match status" value="1"/>
</dbReference>
<evidence type="ECO:0000256" key="4">
    <source>
        <dbReference type="ARBA" id="ARBA00022989"/>
    </source>
</evidence>
<feature type="domain" description="CBS" evidence="11">
    <location>
        <begin position="514"/>
        <end position="555"/>
    </location>
</feature>
<keyword evidence="3 10" id="KW-0812">Transmembrane</keyword>
<evidence type="ECO:0000256" key="6">
    <source>
        <dbReference type="ARBA" id="ARBA00023136"/>
    </source>
</evidence>
<dbReference type="GO" id="GO:0034707">
    <property type="term" value="C:chloride channel complex"/>
    <property type="evidence" value="ECO:0007669"/>
    <property type="project" value="UniProtKB-KW"/>
</dbReference>
<feature type="transmembrane region" description="Helical" evidence="10">
    <location>
        <begin position="61"/>
        <end position="80"/>
    </location>
</feature>
<sequence>MDHVVSAPYKRVFYVSFQAVCNAIVIGLVAKGLVMLISLFTNLFFYGKFSFAESSPAFNHLGVYVILIPIAGSLIVGLLARFGSKAIRGHGIPEAMENIILNESKIPPKITWLKPLSAAISIGSGGPFGAEGPIIATGGAIGSLTGQIIHISVAERKVILAAGACAGMSAIFGSPLAAILLAIELLLFEFSPRSIVPVALACITGAGMHLWLFEHSPVFAMPEIPVVSTTALVAYTVMGVLTGILATCISKSVYWVEDMFEKLPVHWMWWPAIGGAVVGIIGYFAPHTMGVGYDNIRNLLTGTLPLTILFALCVLKYLSWVIALGSGTSGGTLAPLFTIGGAWGALLGVLANRFFPELEVNIATAALIGMAALFAGSSRALLTAIVFALETTGKANGLLPLVAACSTAYFVSFFLMRGSIMTEKIRRRGVDTPLHYLPDPLQTFLVNSVMNNKPFTIYDNYSKNEAVSILEKHSSYYLQYIPIITANNTFTGYLNRDTLNSSDREARIEAAELYVKASDSLLKVVKLLHYNCLDLLAVVDDNKQLIGTISAANVIMIYEQKLKAENRYHSAFFGDKQLLRIMAKGKKLLTIR</sequence>
<keyword evidence="4 10" id="KW-1133">Transmembrane helix</keyword>
<evidence type="ECO:0000256" key="5">
    <source>
        <dbReference type="ARBA" id="ARBA00023065"/>
    </source>
</evidence>
<evidence type="ECO:0000256" key="8">
    <source>
        <dbReference type="ARBA" id="ARBA00023214"/>
    </source>
</evidence>
<feature type="transmembrane region" description="Helical" evidence="10">
    <location>
        <begin position="267"/>
        <end position="286"/>
    </location>
</feature>
<keyword evidence="5" id="KW-0406">Ion transport</keyword>
<feature type="transmembrane region" description="Helical" evidence="10">
    <location>
        <begin position="225"/>
        <end position="247"/>
    </location>
</feature>
<evidence type="ECO:0000259" key="11">
    <source>
        <dbReference type="Pfam" id="PF00571"/>
    </source>
</evidence>
<gene>
    <name evidence="12" type="ORF">DVR12_02080</name>
</gene>